<name>A0ABT7L6R6_9BACI</name>
<gene>
    <name evidence="3" type="ORF">QQS35_11615</name>
</gene>
<reference evidence="3 4" key="1">
    <citation type="submission" date="2023-06" db="EMBL/GenBank/DDBJ databases">
        <title>Aquibacillus rhizosphaerae LR5S19.</title>
        <authorList>
            <person name="Sun J.-Q."/>
        </authorList>
    </citation>
    <scope>NUCLEOTIDE SEQUENCE [LARGE SCALE GENOMIC DNA]</scope>
    <source>
        <strain evidence="3 4">LR5S19</strain>
    </source>
</reference>
<evidence type="ECO:0000313" key="3">
    <source>
        <dbReference type="EMBL" id="MDL4841099.1"/>
    </source>
</evidence>
<keyword evidence="1" id="KW-0472">Membrane</keyword>
<proteinExistence type="predicted"/>
<feature type="transmembrane region" description="Helical" evidence="1">
    <location>
        <begin position="101"/>
        <end position="127"/>
    </location>
</feature>
<comment type="caution">
    <text evidence="3">The sequence shown here is derived from an EMBL/GenBank/DDBJ whole genome shotgun (WGS) entry which is preliminary data.</text>
</comment>
<evidence type="ECO:0000256" key="1">
    <source>
        <dbReference type="SAM" id="Phobius"/>
    </source>
</evidence>
<protein>
    <submittedName>
        <fullName evidence="3">DUF4064 domain-containing protein</fullName>
    </submittedName>
</protein>
<keyword evidence="1" id="KW-1133">Transmembrane helix</keyword>
<dbReference type="Pfam" id="PF13273">
    <property type="entry name" value="DUF4064"/>
    <property type="match status" value="1"/>
</dbReference>
<feature type="domain" description="DUF4064" evidence="2">
    <location>
        <begin position="3"/>
        <end position="111"/>
    </location>
</feature>
<keyword evidence="1" id="KW-0812">Transmembrane</keyword>
<dbReference type="InterPro" id="IPR025273">
    <property type="entry name" value="DUF4064"/>
</dbReference>
<evidence type="ECO:0000259" key="2">
    <source>
        <dbReference type="Pfam" id="PF13273"/>
    </source>
</evidence>
<feature type="transmembrane region" description="Helical" evidence="1">
    <location>
        <begin position="67"/>
        <end position="89"/>
    </location>
</feature>
<organism evidence="3 4">
    <name type="scientific">Aquibacillus rhizosphaerae</name>
    <dbReference type="NCBI Taxonomy" id="3051431"/>
    <lineage>
        <taxon>Bacteria</taxon>
        <taxon>Bacillati</taxon>
        <taxon>Bacillota</taxon>
        <taxon>Bacilli</taxon>
        <taxon>Bacillales</taxon>
        <taxon>Bacillaceae</taxon>
        <taxon>Aquibacillus</taxon>
    </lineage>
</organism>
<dbReference type="EMBL" id="JASTZU010000037">
    <property type="protein sequence ID" value="MDL4841099.1"/>
    <property type="molecule type" value="Genomic_DNA"/>
</dbReference>
<accession>A0ABT7L6R6</accession>
<sequence>MIKRTGEVVLGVIGALFYGIMAGVGGFLVALQGNDEIMSDFVDEMVATDPNLTQADFEGFLDGFTSISWLILISAILAIVLGIIAMILLKGNKKPKVAGIILIVTAVVVSFSSLGLGIFAGIFYLIAGIMSLVRKPRQLIE</sequence>
<feature type="transmembrane region" description="Helical" evidence="1">
    <location>
        <begin position="7"/>
        <end position="31"/>
    </location>
</feature>
<keyword evidence="4" id="KW-1185">Reference proteome</keyword>
<dbReference type="Proteomes" id="UP001235343">
    <property type="component" value="Unassembled WGS sequence"/>
</dbReference>
<evidence type="ECO:0000313" key="4">
    <source>
        <dbReference type="Proteomes" id="UP001235343"/>
    </source>
</evidence>
<dbReference type="RefSeq" id="WP_285932303.1">
    <property type="nucleotide sequence ID" value="NZ_JASTZU010000037.1"/>
</dbReference>